<dbReference type="InterPro" id="IPR011044">
    <property type="entry name" value="Quino_amine_DH_bsu"/>
</dbReference>
<dbReference type="PROSITE" id="PS50082">
    <property type="entry name" value="WD_REPEATS_2"/>
    <property type="match status" value="1"/>
</dbReference>
<comment type="caution">
    <text evidence="2">The sequence shown here is derived from an EMBL/GenBank/DDBJ whole genome shotgun (WGS) entry which is preliminary data.</text>
</comment>
<dbReference type="Gene3D" id="2.130.10.10">
    <property type="entry name" value="YVTN repeat-like/Quinoprotein amine dehydrogenase"/>
    <property type="match status" value="1"/>
</dbReference>
<evidence type="ECO:0000313" key="3">
    <source>
        <dbReference type="Proteomes" id="UP000183567"/>
    </source>
</evidence>
<dbReference type="InterPro" id="IPR015943">
    <property type="entry name" value="WD40/YVTN_repeat-like_dom_sf"/>
</dbReference>
<reference evidence="2 3" key="1">
    <citation type="submission" date="2016-03" db="EMBL/GenBank/DDBJ databases">
        <title>Comparative genomics of the ectomycorrhizal sister species Rhizopogon vinicolor and Rhizopogon vesiculosus (Basidiomycota: Boletales) reveals a divergence of the mating type B locus.</title>
        <authorList>
            <person name="Mujic A.B."/>
            <person name="Kuo A."/>
            <person name="Tritt A."/>
            <person name="Lipzen A."/>
            <person name="Chen C."/>
            <person name="Johnson J."/>
            <person name="Sharma A."/>
            <person name="Barry K."/>
            <person name="Grigoriev I.V."/>
            <person name="Spatafora J.W."/>
        </authorList>
    </citation>
    <scope>NUCLEOTIDE SEQUENCE [LARGE SCALE GENOMIC DNA]</scope>
    <source>
        <strain evidence="2 3">AM-OR11-056</strain>
    </source>
</reference>
<gene>
    <name evidence="2" type="ORF">AZE42_12675</name>
</gene>
<dbReference type="OrthoDB" id="2615105at2759"/>
<evidence type="ECO:0000256" key="1">
    <source>
        <dbReference type="PROSITE-ProRule" id="PRU00221"/>
    </source>
</evidence>
<name>A0A1J8QEP8_9AGAM</name>
<dbReference type="InterPro" id="IPR001680">
    <property type="entry name" value="WD40_rpt"/>
</dbReference>
<sequence>MQPTSGAAMVILKPIMTLEGPVPGDYYHISISYFPDGQRMISGASDKTVRQWHLQTRKEIENAPDVDEHEVYLVAVSRDGRWVITVEGHYDKFKACEVETGIVKTILATGKWFK</sequence>
<dbReference type="SUPFAM" id="SSF50969">
    <property type="entry name" value="YVTN repeat-like/Quinoprotein amine dehydrogenase"/>
    <property type="match status" value="1"/>
</dbReference>
<dbReference type="AlphaFoldDB" id="A0A1J8QEP8"/>
<proteinExistence type="predicted"/>
<organism evidence="2 3">
    <name type="scientific">Rhizopogon vesiculosus</name>
    <dbReference type="NCBI Taxonomy" id="180088"/>
    <lineage>
        <taxon>Eukaryota</taxon>
        <taxon>Fungi</taxon>
        <taxon>Dikarya</taxon>
        <taxon>Basidiomycota</taxon>
        <taxon>Agaricomycotina</taxon>
        <taxon>Agaricomycetes</taxon>
        <taxon>Agaricomycetidae</taxon>
        <taxon>Boletales</taxon>
        <taxon>Suillineae</taxon>
        <taxon>Rhizopogonaceae</taxon>
        <taxon>Rhizopogon</taxon>
    </lineage>
</organism>
<evidence type="ECO:0000313" key="2">
    <source>
        <dbReference type="EMBL" id="OJA11808.1"/>
    </source>
</evidence>
<protein>
    <submittedName>
        <fullName evidence="2">Uncharacterized protein</fullName>
    </submittedName>
</protein>
<feature type="repeat" description="WD" evidence="1">
    <location>
        <begin position="30"/>
        <end position="62"/>
    </location>
</feature>
<dbReference type="STRING" id="180088.A0A1J8QEP8"/>
<accession>A0A1J8QEP8</accession>
<keyword evidence="3" id="KW-1185">Reference proteome</keyword>
<dbReference type="Proteomes" id="UP000183567">
    <property type="component" value="Unassembled WGS sequence"/>
</dbReference>
<dbReference type="Pfam" id="PF00400">
    <property type="entry name" value="WD40"/>
    <property type="match status" value="1"/>
</dbReference>
<keyword evidence="1" id="KW-0853">WD repeat</keyword>
<dbReference type="EMBL" id="LVVM01004927">
    <property type="protein sequence ID" value="OJA11808.1"/>
    <property type="molecule type" value="Genomic_DNA"/>
</dbReference>